<dbReference type="AlphaFoldDB" id="A0A4Q9MQT2"/>
<feature type="domain" description="DUF8212" evidence="2">
    <location>
        <begin position="233"/>
        <end position="324"/>
    </location>
</feature>
<reference evidence="3" key="1">
    <citation type="submission" date="2019-01" db="EMBL/GenBank/DDBJ databases">
        <title>Draft genome sequences of three monokaryotic isolates of the white-rot basidiomycete fungus Dichomitus squalens.</title>
        <authorList>
            <consortium name="DOE Joint Genome Institute"/>
            <person name="Lopez S.C."/>
            <person name="Andreopoulos B."/>
            <person name="Pangilinan J."/>
            <person name="Lipzen A."/>
            <person name="Riley R."/>
            <person name="Ahrendt S."/>
            <person name="Ng V."/>
            <person name="Barry K."/>
            <person name="Daum C."/>
            <person name="Grigoriev I.V."/>
            <person name="Hilden K.S."/>
            <person name="Makela M.R."/>
            <person name="de Vries R.P."/>
        </authorList>
    </citation>
    <scope>NUCLEOTIDE SEQUENCE [LARGE SCALE GENOMIC DNA]</scope>
    <source>
        <strain evidence="3">OM18370.1</strain>
    </source>
</reference>
<dbReference type="EMBL" id="ML143420">
    <property type="protein sequence ID" value="TBU28611.1"/>
    <property type="molecule type" value="Genomic_DNA"/>
</dbReference>
<dbReference type="Proteomes" id="UP000292957">
    <property type="component" value="Unassembled WGS sequence"/>
</dbReference>
<accession>A0A4Q9MQT2</accession>
<name>A0A4Q9MQT2_9APHY</name>
<feature type="domain" description="Heterokaryon incompatibility" evidence="1">
    <location>
        <begin position="24"/>
        <end position="125"/>
    </location>
</feature>
<dbReference type="PANTHER" id="PTHR10622">
    <property type="entry name" value="HET DOMAIN-CONTAINING PROTEIN"/>
    <property type="match status" value="1"/>
</dbReference>
<proteinExistence type="predicted"/>
<dbReference type="OrthoDB" id="1938262at2759"/>
<protein>
    <submittedName>
        <fullName evidence="3">Heterokaryon incompatibility protein-domain-containing protein</fullName>
    </submittedName>
</protein>
<dbReference type="Pfam" id="PF06985">
    <property type="entry name" value="HET"/>
    <property type="match status" value="1"/>
</dbReference>
<dbReference type="InterPro" id="IPR058525">
    <property type="entry name" value="DUF8212"/>
</dbReference>
<gene>
    <name evidence="3" type="ORF">BD311DRAFT_722146</name>
</gene>
<evidence type="ECO:0000313" key="3">
    <source>
        <dbReference type="EMBL" id="TBU28611.1"/>
    </source>
</evidence>
<dbReference type="InterPro" id="IPR010730">
    <property type="entry name" value="HET"/>
</dbReference>
<sequence>MWLLDTRTAQLHHFNSPEDVPGGYAILSHVWDEKEQSFQNLQRLCQLSAEIGTNPRDSASPKIREFCMLAERHGHAWAWCDTCCIDKTSSSELSEAINSMFRYYALAEVCYAYLGDVPSDCSLSADESPFRRSRWHERGWTLQELIASTRVLFLANDWKPLRSKSELASLLEEITLIPATVLLLEKDLSSFSVAQRMSWAARRVTTRVEDRAYCLLGIFSLNMTTVYGEGENSFRRLQEKIMKRSGDTSLFAWGQSATFLLQSLLPSRLQAKGRQSRLSSVAFEPQSAENQPWHADPIPEAHQHLLAHNPSDFETTSQIHFTSELSTVDGIVAESPDENVVEPTPPQSKTLELLSDFPIFSVNPYGFHAHVPAFELPSGVLVALLLGCYKSSDNDVLGLLLTPVNPADESPQPRYRCGALMYTSEAEDDNPQLDYAGVCRTIILHDSIRDLTGRDSPVTVRWRDLRILHETQTRILPSATMSHFSLNEPLFSPIRIPDAGSWGVQLREDCKIPRGWTGTPSLALTFNAGVTVLGTTFPLVVYVGRCTSPEYTAWHQGEAFGPPWVITRLMEGGFAAPIPQHSCPDDHVKQGGDQRVVDITHKMYSDHILLFLHPCPLNPGNTFILSFETKLDSNSSFLRRLVSWR</sequence>
<evidence type="ECO:0000259" key="2">
    <source>
        <dbReference type="Pfam" id="PF26640"/>
    </source>
</evidence>
<organism evidence="3">
    <name type="scientific">Dichomitus squalens</name>
    <dbReference type="NCBI Taxonomy" id="114155"/>
    <lineage>
        <taxon>Eukaryota</taxon>
        <taxon>Fungi</taxon>
        <taxon>Dikarya</taxon>
        <taxon>Basidiomycota</taxon>
        <taxon>Agaricomycotina</taxon>
        <taxon>Agaricomycetes</taxon>
        <taxon>Polyporales</taxon>
        <taxon>Polyporaceae</taxon>
        <taxon>Dichomitus</taxon>
    </lineage>
</organism>
<evidence type="ECO:0000259" key="1">
    <source>
        <dbReference type="Pfam" id="PF06985"/>
    </source>
</evidence>
<dbReference type="PANTHER" id="PTHR10622:SF10">
    <property type="entry name" value="HET DOMAIN-CONTAINING PROTEIN"/>
    <property type="match status" value="1"/>
</dbReference>
<dbReference type="Pfam" id="PF26640">
    <property type="entry name" value="DUF8212"/>
    <property type="match status" value="1"/>
</dbReference>